<dbReference type="OrthoDB" id="9766909at2"/>
<dbReference type="PANTHER" id="PTHR30400">
    <property type="entry name" value="MONOFUNCTIONAL BIOSYNTHETIC PEPTIDOGLYCAN TRANSGLYCOSYLASE"/>
    <property type="match status" value="1"/>
</dbReference>
<keyword evidence="7 11" id="KW-0573">Peptidoglycan synthesis</keyword>
<keyword evidence="3 11" id="KW-0328">Glycosyltransferase</keyword>
<evidence type="ECO:0000256" key="5">
    <source>
        <dbReference type="ARBA" id="ARBA00022692"/>
    </source>
</evidence>
<comment type="pathway">
    <text evidence="11">Cell wall biogenesis; peptidoglycan biosynthesis.</text>
</comment>
<dbReference type="EMBL" id="MUYU01000015">
    <property type="protein sequence ID" value="OOS23597.1"/>
    <property type="molecule type" value="Genomic_DNA"/>
</dbReference>
<dbReference type="GO" id="GO:0008360">
    <property type="term" value="P:regulation of cell shape"/>
    <property type="evidence" value="ECO:0007669"/>
    <property type="project" value="UniProtKB-KW"/>
</dbReference>
<keyword evidence="10 11" id="KW-0961">Cell wall biogenesis/degradation</keyword>
<dbReference type="GO" id="GO:0005886">
    <property type="term" value="C:plasma membrane"/>
    <property type="evidence" value="ECO:0007669"/>
    <property type="project" value="UniProtKB-SubCell"/>
</dbReference>
<dbReference type="GO" id="GO:0009252">
    <property type="term" value="P:peptidoglycan biosynthetic process"/>
    <property type="evidence" value="ECO:0007669"/>
    <property type="project" value="UniProtKB-UniRule"/>
</dbReference>
<keyword evidence="9 11" id="KW-0472">Membrane</keyword>
<dbReference type="NCBIfam" id="TIGR02070">
    <property type="entry name" value="mono_pep_trsgly"/>
    <property type="match status" value="1"/>
</dbReference>
<dbReference type="Proteomes" id="UP000189800">
    <property type="component" value="Unassembled WGS sequence"/>
</dbReference>
<reference evidence="13 14" key="1">
    <citation type="submission" date="2017-02" db="EMBL/GenBank/DDBJ databases">
        <title>Draft genome sequence of Moraxella pluranimalium CCUG 54913T type strain.</title>
        <authorList>
            <person name="Salva-Serra F."/>
            <person name="Engstrom-Jakobsson H."/>
            <person name="Thorell K."/>
            <person name="Jaen-Luchoro D."/>
            <person name="Gonzales-Siles L."/>
            <person name="Karlsson R."/>
            <person name="Yazdan S."/>
            <person name="Boulund F."/>
            <person name="Johnning A."/>
            <person name="Engstrand L."/>
            <person name="Kristiansson E."/>
            <person name="Moore E."/>
        </authorList>
    </citation>
    <scope>NUCLEOTIDE SEQUENCE [LARGE SCALE GENOMIC DNA]</scope>
    <source>
        <strain evidence="13 14">CCUG 54913</strain>
    </source>
</reference>
<evidence type="ECO:0000256" key="6">
    <source>
        <dbReference type="ARBA" id="ARBA00022960"/>
    </source>
</evidence>
<keyword evidence="14" id="KW-1185">Reference proteome</keyword>
<comment type="subcellular location">
    <subcellularLocation>
        <location evidence="11">Cell inner membrane</location>
        <topology evidence="11">Single-pass membrane protein</topology>
    </subcellularLocation>
</comment>
<keyword evidence="1 11" id="KW-1003">Cell membrane</keyword>
<dbReference type="SUPFAM" id="SSF53955">
    <property type="entry name" value="Lysozyme-like"/>
    <property type="match status" value="1"/>
</dbReference>
<organism evidence="13 14">
    <name type="scientific">Moraxella pluranimalium</name>
    <dbReference type="NCBI Taxonomy" id="470453"/>
    <lineage>
        <taxon>Bacteria</taxon>
        <taxon>Pseudomonadati</taxon>
        <taxon>Pseudomonadota</taxon>
        <taxon>Gammaproteobacteria</taxon>
        <taxon>Moraxellales</taxon>
        <taxon>Moraxellaceae</taxon>
        <taxon>Moraxella</taxon>
    </lineage>
</organism>
<evidence type="ECO:0000256" key="2">
    <source>
        <dbReference type="ARBA" id="ARBA00022519"/>
    </source>
</evidence>
<dbReference type="InterPro" id="IPR001264">
    <property type="entry name" value="Glyco_trans_51"/>
</dbReference>
<comment type="similarity">
    <text evidence="11">Belongs to the glycosyltransferase 51 family.</text>
</comment>
<evidence type="ECO:0000313" key="13">
    <source>
        <dbReference type="EMBL" id="OOS23597.1"/>
    </source>
</evidence>
<name>A0A1T0CMM6_9GAMM</name>
<dbReference type="InterPro" id="IPR011812">
    <property type="entry name" value="Pep_trsgly"/>
</dbReference>
<keyword evidence="2 11" id="KW-0997">Cell inner membrane</keyword>
<sequence length="229" mass="25408">MEYCSVFRTVLKWVLMPLLGLFIGFHVMVAGLLAVGSAVPVTNSAFMVWHRLSGGSVTQTWVDYDKIAKSTKQAAIASEDGTFATHNGFDFNSIQAAMKANEAEGAVSVGGSTISQQLAKNLFLTSHRSYIRKGEEAIITVMMEALWSKKRILEVYLNVAEFGEGIYGIEAAAWHYFKKPASKLSREQSALLISLLPNPKYYGKRLTAKRLKSKQRIILRRMNSAVLPQ</sequence>
<evidence type="ECO:0000256" key="3">
    <source>
        <dbReference type="ARBA" id="ARBA00022676"/>
    </source>
</evidence>
<evidence type="ECO:0000256" key="11">
    <source>
        <dbReference type="HAMAP-Rule" id="MF_00766"/>
    </source>
</evidence>
<keyword evidence="4 11" id="KW-0808">Transferase</keyword>
<evidence type="ECO:0000256" key="10">
    <source>
        <dbReference type="ARBA" id="ARBA00023316"/>
    </source>
</evidence>
<dbReference type="PANTHER" id="PTHR30400:SF0">
    <property type="entry name" value="BIOSYNTHETIC PEPTIDOGLYCAN TRANSGLYCOSYLASE"/>
    <property type="match status" value="1"/>
</dbReference>
<dbReference type="GO" id="GO:0071555">
    <property type="term" value="P:cell wall organization"/>
    <property type="evidence" value="ECO:0007669"/>
    <property type="project" value="UniProtKB-KW"/>
</dbReference>
<dbReference type="GO" id="GO:0008955">
    <property type="term" value="F:peptidoglycan glycosyltransferase activity"/>
    <property type="evidence" value="ECO:0007669"/>
    <property type="project" value="UniProtKB-UniRule"/>
</dbReference>
<evidence type="ECO:0000256" key="8">
    <source>
        <dbReference type="ARBA" id="ARBA00022989"/>
    </source>
</evidence>
<accession>A0A1T0CMM6</accession>
<feature type="domain" description="Glycosyl transferase family 51" evidence="12">
    <location>
        <begin position="56"/>
        <end position="222"/>
    </location>
</feature>
<dbReference type="EC" id="2.4.99.28" evidence="11"/>
<dbReference type="GO" id="GO:0016763">
    <property type="term" value="F:pentosyltransferase activity"/>
    <property type="evidence" value="ECO:0007669"/>
    <property type="project" value="InterPro"/>
</dbReference>
<keyword evidence="6 11" id="KW-0133">Cell shape</keyword>
<dbReference type="Gene3D" id="1.10.3810.10">
    <property type="entry name" value="Biosynthetic peptidoglycan transglycosylase-like"/>
    <property type="match status" value="1"/>
</dbReference>
<dbReference type="GO" id="GO:0009274">
    <property type="term" value="C:peptidoglycan-based cell wall"/>
    <property type="evidence" value="ECO:0007669"/>
    <property type="project" value="InterPro"/>
</dbReference>
<dbReference type="Pfam" id="PF00912">
    <property type="entry name" value="Transgly"/>
    <property type="match status" value="1"/>
</dbReference>
<protein>
    <recommendedName>
        <fullName evidence="11">Biosynthetic peptidoglycan transglycosylase</fullName>
        <ecNumber evidence="11">2.4.99.28</ecNumber>
    </recommendedName>
    <alternativeName>
        <fullName evidence="11">Glycan polymerase</fullName>
    </alternativeName>
    <alternativeName>
        <fullName evidence="11">Peptidoglycan glycosyltransferase MtgA</fullName>
        <shortName evidence="11">PGT</shortName>
    </alternativeName>
</protein>
<dbReference type="InterPro" id="IPR023346">
    <property type="entry name" value="Lysozyme-like_dom_sf"/>
</dbReference>
<gene>
    <name evidence="11" type="primary">mtgA</name>
    <name evidence="13" type="ORF">B0680_06475</name>
</gene>
<evidence type="ECO:0000256" key="9">
    <source>
        <dbReference type="ARBA" id="ARBA00023136"/>
    </source>
</evidence>
<evidence type="ECO:0000259" key="12">
    <source>
        <dbReference type="Pfam" id="PF00912"/>
    </source>
</evidence>
<dbReference type="HAMAP" id="MF_00766">
    <property type="entry name" value="PGT_MtgA"/>
    <property type="match status" value="1"/>
</dbReference>
<dbReference type="UniPathway" id="UPA00219"/>
<evidence type="ECO:0000313" key="14">
    <source>
        <dbReference type="Proteomes" id="UP000189800"/>
    </source>
</evidence>
<dbReference type="InterPro" id="IPR036950">
    <property type="entry name" value="PBP_transglycosylase"/>
</dbReference>
<comment type="catalytic activity">
    <reaction evidence="11">
        <text>[GlcNAc-(1-&gt;4)-Mur2Ac(oyl-L-Ala-gamma-D-Glu-L-Lys-D-Ala-D-Ala)](n)-di-trans,octa-cis-undecaprenyl diphosphate + beta-D-GlcNAc-(1-&gt;4)-Mur2Ac(oyl-L-Ala-gamma-D-Glu-L-Lys-D-Ala-D-Ala)-di-trans,octa-cis-undecaprenyl diphosphate = [GlcNAc-(1-&gt;4)-Mur2Ac(oyl-L-Ala-gamma-D-Glu-L-Lys-D-Ala-D-Ala)](n+1)-di-trans,octa-cis-undecaprenyl diphosphate + di-trans,octa-cis-undecaprenyl diphosphate + H(+)</text>
        <dbReference type="Rhea" id="RHEA:23708"/>
        <dbReference type="Rhea" id="RHEA-COMP:9602"/>
        <dbReference type="Rhea" id="RHEA-COMP:9603"/>
        <dbReference type="ChEBI" id="CHEBI:15378"/>
        <dbReference type="ChEBI" id="CHEBI:58405"/>
        <dbReference type="ChEBI" id="CHEBI:60033"/>
        <dbReference type="ChEBI" id="CHEBI:78435"/>
        <dbReference type="EC" id="2.4.99.28"/>
    </reaction>
</comment>
<evidence type="ECO:0000256" key="7">
    <source>
        <dbReference type="ARBA" id="ARBA00022984"/>
    </source>
</evidence>
<keyword evidence="8 11" id="KW-1133">Transmembrane helix</keyword>
<proteinExistence type="inferred from homology"/>
<comment type="function">
    <text evidence="11">Peptidoglycan polymerase that catalyzes glycan chain elongation from lipid-linked precursors.</text>
</comment>
<feature type="transmembrane region" description="Helical" evidence="11">
    <location>
        <begin position="18"/>
        <end position="41"/>
    </location>
</feature>
<dbReference type="AlphaFoldDB" id="A0A1T0CMM6"/>
<evidence type="ECO:0000256" key="4">
    <source>
        <dbReference type="ARBA" id="ARBA00022679"/>
    </source>
</evidence>
<keyword evidence="5 11" id="KW-0812">Transmembrane</keyword>
<evidence type="ECO:0000256" key="1">
    <source>
        <dbReference type="ARBA" id="ARBA00022475"/>
    </source>
</evidence>
<comment type="caution">
    <text evidence="13">The sequence shown here is derived from an EMBL/GenBank/DDBJ whole genome shotgun (WGS) entry which is preliminary data.</text>
</comment>
<dbReference type="STRING" id="470453.B0680_06475"/>